<name>G3AXB5_CANTC</name>
<dbReference type="EMBL" id="GL996510">
    <property type="protein sequence ID" value="EGV66333.1"/>
    <property type="molecule type" value="Genomic_DNA"/>
</dbReference>
<evidence type="ECO:0000313" key="2">
    <source>
        <dbReference type="Proteomes" id="UP000000707"/>
    </source>
</evidence>
<evidence type="ECO:0000313" key="1">
    <source>
        <dbReference type="EMBL" id="EGV66333.1"/>
    </source>
</evidence>
<gene>
    <name evidence="1" type="ORF">CANTEDRAFT_91501</name>
</gene>
<accession>G3AXB5</accession>
<reference evidence="1 2" key="1">
    <citation type="journal article" date="2011" name="Proc. Natl. Acad. Sci. U.S.A.">
        <title>Comparative genomics of xylose-fermenting fungi for enhanced biofuel production.</title>
        <authorList>
            <person name="Wohlbach D.J."/>
            <person name="Kuo A."/>
            <person name="Sato T.K."/>
            <person name="Potts K.M."/>
            <person name="Salamov A.A."/>
            <person name="LaButti K.M."/>
            <person name="Sun H."/>
            <person name="Clum A."/>
            <person name="Pangilinan J.L."/>
            <person name="Lindquist E.A."/>
            <person name="Lucas S."/>
            <person name="Lapidus A."/>
            <person name="Jin M."/>
            <person name="Gunawan C."/>
            <person name="Balan V."/>
            <person name="Dale B.E."/>
            <person name="Jeffries T.W."/>
            <person name="Zinkel R."/>
            <person name="Barry K.W."/>
            <person name="Grigoriev I.V."/>
            <person name="Gasch A.P."/>
        </authorList>
    </citation>
    <scope>NUCLEOTIDE SEQUENCE [LARGE SCALE GENOMIC DNA]</scope>
    <source>
        <strain evidence="2">ATCC 10573 / BCRC 21748 / CBS 615 / JCM 9827 / NBRC 10315 / NRRL Y-1498 / VKM Y-70</strain>
    </source>
</reference>
<dbReference type="eggNOG" id="ENOG502RQC5">
    <property type="taxonomic scope" value="Eukaryota"/>
</dbReference>
<dbReference type="Proteomes" id="UP000000707">
    <property type="component" value="Unassembled WGS sequence"/>
</dbReference>
<organism evidence="2">
    <name type="scientific">Candida tenuis (strain ATCC 10573 / BCRC 21748 / CBS 615 / JCM 9827 / NBRC 10315 / NRRL Y-1498 / VKM Y-70)</name>
    <name type="common">Yeast</name>
    <name type="synonym">Yamadazyma tenuis</name>
    <dbReference type="NCBI Taxonomy" id="590646"/>
    <lineage>
        <taxon>Eukaryota</taxon>
        <taxon>Fungi</taxon>
        <taxon>Dikarya</taxon>
        <taxon>Ascomycota</taxon>
        <taxon>Saccharomycotina</taxon>
        <taxon>Pichiomycetes</taxon>
        <taxon>Debaryomycetaceae</taxon>
        <taxon>Yamadazyma</taxon>
    </lineage>
</organism>
<keyword evidence="2" id="KW-1185">Reference proteome</keyword>
<proteinExistence type="predicted"/>
<dbReference type="HOGENOM" id="CLU_077173_0_0_1"/>
<dbReference type="AlphaFoldDB" id="G3AXB5"/>
<sequence>MRHAQLREILEGHGNDYEDVLSRRTDLVQQVIGQAFPLEPKEAIVILCGLSHAELAKDGTPDSMQKVVYDSEKLRQIGKGVYTVTKDTLLVFGDHQYLSTPTPELEYIITQIRDDRSIIPQYMKNCLLYESVIPFTGSMRAGSLEPEKAKERKAKIQDVSAIGSFFTMIGILTIKFGKEKVVEELLVPKVFNGKSGIIEIITERIGNRRQ</sequence>
<dbReference type="OrthoDB" id="4014468at2759"/>
<protein>
    <submittedName>
        <fullName evidence="1">Uncharacterized protein</fullName>
    </submittedName>
</protein>